<evidence type="ECO:0000256" key="4">
    <source>
        <dbReference type="PIRSR" id="PIRSR001365-2"/>
    </source>
</evidence>
<feature type="active site" description="Schiff-base intermediate with substrate" evidence="3">
    <location>
        <position position="177"/>
    </location>
</feature>
<dbReference type="CDD" id="cd00408">
    <property type="entry name" value="DHDPS-like"/>
    <property type="match status" value="1"/>
</dbReference>
<dbReference type="Gene3D" id="3.20.20.70">
    <property type="entry name" value="Aldolase class I"/>
    <property type="match status" value="1"/>
</dbReference>
<dbReference type="Proteomes" id="UP000245942">
    <property type="component" value="Unassembled WGS sequence"/>
</dbReference>
<dbReference type="GO" id="GO:0008840">
    <property type="term" value="F:4-hydroxy-tetrahydrodipicolinate synthase activity"/>
    <property type="evidence" value="ECO:0007669"/>
    <property type="project" value="TreeGrafter"/>
</dbReference>
<evidence type="ECO:0000313" key="6">
    <source>
        <dbReference type="Proteomes" id="UP000245942"/>
    </source>
</evidence>
<name>A0A316U9D9_9BASI</name>
<evidence type="ECO:0000256" key="3">
    <source>
        <dbReference type="PIRSR" id="PIRSR001365-1"/>
    </source>
</evidence>
<comment type="similarity">
    <text evidence="2">Belongs to the DapA family.</text>
</comment>
<keyword evidence="6" id="KW-1185">Reference proteome</keyword>
<dbReference type="PANTHER" id="PTHR12128:SF66">
    <property type="entry name" value="4-HYDROXY-2-OXOGLUTARATE ALDOLASE, MITOCHONDRIAL"/>
    <property type="match status" value="1"/>
</dbReference>
<dbReference type="InterPro" id="IPR013785">
    <property type="entry name" value="Aldolase_TIM"/>
</dbReference>
<dbReference type="AlphaFoldDB" id="A0A316U9D9"/>
<proteinExistence type="inferred from homology"/>
<accession>A0A316U9D9</accession>
<keyword evidence="1 2" id="KW-0456">Lyase</keyword>
<dbReference type="PIRSF" id="PIRSF001365">
    <property type="entry name" value="DHDPS"/>
    <property type="match status" value="1"/>
</dbReference>
<dbReference type="STRING" id="1684307.A0A316U9D9"/>
<dbReference type="GeneID" id="37013990"/>
<dbReference type="RefSeq" id="XP_025348608.1">
    <property type="nucleotide sequence ID" value="XM_025492256.1"/>
</dbReference>
<gene>
    <name evidence="5" type="ORF">BCV69DRAFT_282169</name>
</gene>
<dbReference type="Pfam" id="PF00701">
    <property type="entry name" value="DHDPS"/>
    <property type="match status" value="1"/>
</dbReference>
<evidence type="ECO:0000256" key="1">
    <source>
        <dbReference type="ARBA" id="ARBA00023239"/>
    </source>
</evidence>
<dbReference type="OrthoDB" id="191315at2759"/>
<feature type="binding site" evidence="4">
    <location>
        <position position="229"/>
    </location>
    <ligand>
        <name>pyruvate</name>
        <dbReference type="ChEBI" id="CHEBI:15361"/>
    </ligand>
</feature>
<sequence>MNGGRRSLPSGVYAPLPTFFDSNEELDLTSFRKHLTRLAKIDIFPVCAGSLGEAVHLTNEERGEIIRVTRQVLEECGKPDTPIVAGVGGSSTRQTIELARHAAAAGADAGMIILPAYYAASLATDPKQIVQYYCDVCSASPIPILLYNFPANAAGLDMSSDIIEEIASKSPNLAGVKLTCGGSISKLIRLRSPTSGHQESPSSASKLLFLDGLISDLVPWMRVGGHGTVSGISNFAPYATMRLWELVNKEPSALTKDEESELNRIQAILAKADAYAVPAGVRGLKYALARIHGTSPFPRRPLLPLGDQDGEAFWAKLVEMMDLEASLAPQ</sequence>
<dbReference type="PANTHER" id="PTHR12128">
    <property type="entry name" value="DIHYDRODIPICOLINATE SYNTHASE"/>
    <property type="match status" value="1"/>
</dbReference>
<dbReference type="SMART" id="SM01130">
    <property type="entry name" value="DHDPS"/>
    <property type="match status" value="1"/>
</dbReference>
<organism evidence="5 6">
    <name type="scientific">Pseudomicrostroma glucosiphilum</name>
    <dbReference type="NCBI Taxonomy" id="1684307"/>
    <lineage>
        <taxon>Eukaryota</taxon>
        <taxon>Fungi</taxon>
        <taxon>Dikarya</taxon>
        <taxon>Basidiomycota</taxon>
        <taxon>Ustilaginomycotina</taxon>
        <taxon>Exobasidiomycetes</taxon>
        <taxon>Microstromatales</taxon>
        <taxon>Microstromatales incertae sedis</taxon>
        <taxon>Pseudomicrostroma</taxon>
    </lineage>
</organism>
<protein>
    <submittedName>
        <fullName evidence="5">Putative dihydrodipicolinate synthase</fullName>
    </submittedName>
</protein>
<feature type="active site" description="Proton donor/acceptor" evidence="3">
    <location>
        <position position="147"/>
    </location>
</feature>
<evidence type="ECO:0000313" key="5">
    <source>
        <dbReference type="EMBL" id="PWN21448.1"/>
    </source>
</evidence>
<dbReference type="InterPro" id="IPR002220">
    <property type="entry name" value="DapA-like"/>
</dbReference>
<dbReference type="SUPFAM" id="SSF51569">
    <property type="entry name" value="Aldolase"/>
    <property type="match status" value="1"/>
</dbReference>
<evidence type="ECO:0000256" key="2">
    <source>
        <dbReference type="PIRNR" id="PIRNR001365"/>
    </source>
</evidence>
<dbReference type="PRINTS" id="PR00146">
    <property type="entry name" value="DHPICSNTHASE"/>
</dbReference>
<dbReference type="EMBL" id="KZ819325">
    <property type="protein sequence ID" value="PWN21448.1"/>
    <property type="molecule type" value="Genomic_DNA"/>
</dbReference>
<reference evidence="5 6" key="1">
    <citation type="journal article" date="2018" name="Mol. Biol. Evol.">
        <title>Broad Genomic Sampling Reveals a Smut Pathogenic Ancestry of the Fungal Clade Ustilaginomycotina.</title>
        <authorList>
            <person name="Kijpornyongpan T."/>
            <person name="Mondo S.J."/>
            <person name="Barry K."/>
            <person name="Sandor L."/>
            <person name="Lee J."/>
            <person name="Lipzen A."/>
            <person name="Pangilinan J."/>
            <person name="LaButti K."/>
            <person name="Hainaut M."/>
            <person name="Henrissat B."/>
            <person name="Grigoriev I.V."/>
            <person name="Spatafora J.W."/>
            <person name="Aime M.C."/>
        </authorList>
    </citation>
    <scope>NUCLEOTIDE SEQUENCE [LARGE SCALE GENOMIC DNA]</scope>
    <source>
        <strain evidence="5 6">MCA 4718</strain>
    </source>
</reference>